<proteinExistence type="predicted"/>
<organism evidence="2 3">
    <name type="scientific">Pseudomaricurvus hydrocarbonicus</name>
    <dbReference type="NCBI Taxonomy" id="1470433"/>
    <lineage>
        <taxon>Bacteria</taxon>
        <taxon>Pseudomonadati</taxon>
        <taxon>Pseudomonadota</taxon>
        <taxon>Gammaproteobacteria</taxon>
        <taxon>Cellvibrionales</taxon>
        <taxon>Cellvibrionaceae</taxon>
        <taxon>Pseudomaricurvus</taxon>
    </lineage>
</organism>
<evidence type="ECO:0000256" key="1">
    <source>
        <dbReference type="SAM" id="SignalP"/>
    </source>
</evidence>
<evidence type="ECO:0000313" key="2">
    <source>
        <dbReference type="EMBL" id="NHO64563.1"/>
    </source>
</evidence>
<keyword evidence="3" id="KW-1185">Reference proteome</keyword>
<sequence length="154" mass="16442">MNKYLFALLILLPLQSQALLINTSVGDYNVSTVTGTYSDLSGTLNSNIWMNNGNLALEFSTAAGTSLGDPGPLFLFSWGQAITTFPNGQVDIFQSLAWAQEGFTNGCSDSDCFSREYIYAVASAVTDNNGTVPVPSSLLLLLAGLLGMTILRRT</sequence>
<comment type="caution">
    <text evidence="2">The sequence shown here is derived from an EMBL/GenBank/DDBJ whole genome shotgun (WGS) entry which is preliminary data.</text>
</comment>
<dbReference type="RefSeq" id="WP_167181725.1">
    <property type="nucleotide sequence ID" value="NZ_JAAONZ010000002.1"/>
</dbReference>
<name>A0A9E5JQ51_9GAMM</name>
<feature type="signal peptide" evidence="1">
    <location>
        <begin position="1"/>
        <end position="18"/>
    </location>
</feature>
<dbReference type="NCBIfam" id="TIGR02595">
    <property type="entry name" value="PEP_CTERM"/>
    <property type="match status" value="1"/>
</dbReference>
<dbReference type="EMBL" id="JAAONZ010000002">
    <property type="protein sequence ID" value="NHO64563.1"/>
    <property type="molecule type" value="Genomic_DNA"/>
</dbReference>
<protein>
    <submittedName>
        <fullName evidence="2">PEP-CTERM sorting domain-containing protein</fullName>
    </submittedName>
</protein>
<evidence type="ECO:0000313" key="3">
    <source>
        <dbReference type="Proteomes" id="UP000787472"/>
    </source>
</evidence>
<dbReference type="AlphaFoldDB" id="A0A9E5JQ51"/>
<gene>
    <name evidence="2" type="ORF">G8770_03255</name>
</gene>
<keyword evidence="1" id="KW-0732">Signal</keyword>
<feature type="chain" id="PRO_5039000416" evidence="1">
    <location>
        <begin position="19"/>
        <end position="154"/>
    </location>
</feature>
<reference evidence="2" key="1">
    <citation type="submission" date="2020-03" db="EMBL/GenBank/DDBJ databases">
        <authorList>
            <person name="Guo F."/>
        </authorList>
    </citation>
    <scope>NUCLEOTIDE SEQUENCE</scope>
    <source>
        <strain evidence="2">JCM 30134</strain>
    </source>
</reference>
<dbReference type="InterPro" id="IPR013424">
    <property type="entry name" value="Ice-binding_C"/>
</dbReference>
<accession>A0A9E5JQ51</accession>
<dbReference type="Proteomes" id="UP000787472">
    <property type="component" value="Unassembled WGS sequence"/>
</dbReference>